<dbReference type="InterPro" id="IPR037069">
    <property type="entry name" value="AcylCoA_DH/ox_N_sf"/>
</dbReference>
<protein>
    <submittedName>
        <fullName evidence="7">Acyl-CoA dehydrogenase-like protein</fullName>
    </submittedName>
</protein>
<dbReference type="InterPro" id="IPR009075">
    <property type="entry name" value="AcylCo_DH/oxidase_C"/>
</dbReference>
<keyword evidence="4" id="KW-0274">FAD</keyword>
<dbReference type="Gene3D" id="1.10.540.10">
    <property type="entry name" value="Acyl-CoA dehydrogenase/oxidase, N-terminal domain"/>
    <property type="match status" value="1"/>
</dbReference>
<comment type="caution">
    <text evidence="7">The sequence shown here is derived from an EMBL/GenBank/DDBJ whole genome shotgun (WGS) entry which is preliminary data.</text>
</comment>
<dbReference type="Gene3D" id="1.20.140.10">
    <property type="entry name" value="Butyryl-CoA Dehydrogenase, subunit A, domain 3"/>
    <property type="match status" value="1"/>
</dbReference>
<evidence type="ECO:0000259" key="6">
    <source>
        <dbReference type="Pfam" id="PF00441"/>
    </source>
</evidence>
<evidence type="ECO:0000256" key="3">
    <source>
        <dbReference type="ARBA" id="ARBA00022630"/>
    </source>
</evidence>
<sequence length="370" mass="38982">MSEERQEQAMSEETRDMLHEAALRIFEDKPEDLWAVLQESGFDKALLPESKDGAGVSWADACGLLVLAGEHAAAAPLAEAMVGHWLLDHAGVEGATLPTIAPSAHSEQIRLGSARDGWRVDGTLPRVPWGDACTHVAFIVGSGTAAQLIVLARDAAGVSITSGRNLAGEPRDTLVLEGVVPQAVVSAPLDARELFSLAAILRSALMAGAIERCLALAVEYANLRVQFGRPIGKFQAVQQSIAFLATQAAAARAAAEAGSEAIDEWLDGVGEPLTQSIAAASAKIRTGEAAGQACAIAHQVFGAIGFTEEHELHRFTKRLWSWRDECGNEAFWSRELGERILAGDPGQSLWRAVVPTATTASGAAEAGAAR</sequence>
<keyword evidence="8" id="KW-1185">Reference proteome</keyword>
<dbReference type="GO" id="GO:0003995">
    <property type="term" value="F:acyl-CoA dehydrogenase activity"/>
    <property type="evidence" value="ECO:0007669"/>
    <property type="project" value="TreeGrafter"/>
</dbReference>
<evidence type="ECO:0000256" key="5">
    <source>
        <dbReference type="ARBA" id="ARBA00023002"/>
    </source>
</evidence>
<keyword evidence="3" id="KW-0285">Flavoprotein</keyword>
<proteinExistence type="inferred from homology"/>
<dbReference type="EMBL" id="FCOM02000067">
    <property type="protein sequence ID" value="SAL85999.1"/>
    <property type="molecule type" value="Genomic_DNA"/>
</dbReference>
<gene>
    <name evidence="7" type="ORF">AWB74_07525</name>
</gene>
<keyword evidence="5" id="KW-0560">Oxidoreductase</keyword>
<dbReference type="Pfam" id="PF00441">
    <property type="entry name" value="Acyl-CoA_dh_1"/>
    <property type="match status" value="1"/>
</dbReference>
<accession>A0A158KZ25</accession>
<evidence type="ECO:0000256" key="1">
    <source>
        <dbReference type="ARBA" id="ARBA00001974"/>
    </source>
</evidence>
<dbReference type="SUPFAM" id="SSF47203">
    <property type="entry name" value="Acyl-CoA dehydrogenase C-terminal domain-like"/>
    <property type="match status" value="1"/>
</dbReference>
<dbReference type="GO" id="GO:0050660">
    <property type="term" value="F:flavin adenine dinucleotide binding"/>
    <property type="evidence" value="ECO:0007669"/>
    <property type="project" value="InterPro"/>
</dbReference>
<dbReference type="SUPFAM" id="SSF56645">
    <property type="entry name" value="Acyl-CoA dehydrogenase NM domain-like"/>
    <property type="match status" value="1"/>
</dbReference>
<feature type="domain" description="Acyl-CoA dehydrogenase/oxidase C-terminal" evidence="6">
    <location>
        <begin position="193"/>
        <end position="318"/>
    </location>
</feature>
<evidence type="ECO:0000256" key="4">
    <source>
        <dbReference type="ARBA" id="ARBA00022827"/>
    </source>
</evidence>
<comment type="similarity">
    <text evidence="2">Belongs to the acyl-CoA dehydrogenase family.</text>
</comment>
<dbReference type="InterPro" id="IPR036250">
    <property type="entry name" value="AcylCo_DH-like_C"/>
</dbReference>
<dbReference type="Proteomes" id="UP000055019">
    <property type="component" value="Unassembled WGS sequence"/>
</dbReference>
<evidence type="ECO:0000256" key="2">
    <source>
        <dbReference type="ARBA" id="ARBA00009347"/>
    </source>
</evidence>
<dbReference type="PANTHER" id="PTHR43884">
    <property type="entry name" value="ACYL-COA DEHYDROGENASE"/>
    <property type="match status" value="1"/>
</dbReference>
<dbReference type="InterPro" id="IPR009100">
    <property type="entry name" value="AcylCoA_DH/oxidase_NM_dom_sf"/>
</dbReference>
<evidence type="ECO:0000313" key="8">
    <source>
        <dbReference type="Proteomes" id="UP000055019"/>
    </source>
</evidence>
<evidence type="ECO:0000313" key="7">
    <source>
        <dbReference type="EMBL" id="SAL85999.1"/>
    </source>
</evidence>
<comment type="cofactor">
    <cofactor evidence="1">
        <name>FAD</name>
        <dbReference type="ChEBI" id="CHEBI:57692"/>
    </cofactor>
</comment>
<reference evidence="7" key="1">
    <citation type="submission" date="2016-01" db="EMBL/GenBank/DDBJ databases">
        <authorList>
            <person name="Peeters C."/>
        </authorList>
    </citation>
    <scope>NUCLEOTIDE SEQUENCE [LARGE SCALE GENOMIC DNA]</scope>
    <source>
        <strain evidence="7">LMG 29317</strain>
    </source>
</reference>
<dbReference type="PANTHER" id="PTHR43884:SF20">
    <property type="entry name" value="ACYL-COA DEHYDROGENASE FADE28"/>
    <property type="match status" value="1"/>
</dbReference>
<name>A0A158KZ25_9BURK</name>
<dbReference type="AlphaFoldDB" id="A0A158KZ25"/>
<organism evidence="7 8">
    <name type="scientific">Caballeronia arvi</name>
    <dbReference type="NCBI Taxonomy" id="1777135"/>
    <lineage>
        <taxon>Bacteria</taxon>
        <taxon>Pseudomonadati</taxon>
        <taxon>Pseudomonadota</taxon>
        <taxon>Betaproteobacteria</taxon>
        <taxon>Burkholderiales</taxon>
        <taxon>Burkholderiaceae</taxon>
        <taxon>Caballeronia</taxon>
    </lineage>
</organism>